<proteinExistence type="predicted"/>
<evidence type="ECO:0000259" key="3">
    <source>
        <dbReference type="Pfam" id="PF22570"/>
    </source>
</evidence>
<accession>A0ABW1WAH9</accession>
<keyword evidence="5" id="KW-1185">Reference proteome</keyword>
<feature type="transmembrane region" description="Helical" evidence="1">
    <location>
        <begin position="7"/>
        <end position="22"/>
    </location>
</feature>
<feature type="transmembrane region" description="Helical" evidence="1">
    <location>
        <begin position="95"/>
        <end position="117"/>
    </location>
</feature>
<dbReference type="InterPro" id="IPR047793">
    <property type="entry name" value="LiaF_C"/>
</dbReference>
<keyword evidence="1" id="KW-0472">Membrane</keyword>
<protein>
    <submittedName>
        <fullName evidence="4">Cell wall-active antibiotics response protein LiaF</fullName>
    </submittedName>
</protein>
<dbReference type="InterPro" id="IPR024425">
    <property type="entry name" value="LiaF-like_C"/>
</dbReference>
<keyword evidence="1" id="KW-0812">Transmembrane</keyword>
<organism evidence="4 5">
    <name type="scientific">Sporolactobacillus kofuensis</name>
    <dbReference type="NCBI Taxonomy" id="269672"/>
    <lineage>
        <taxon>Bacteria</taxon>
        <taxon>Bacillati</taxon>
        <taxon>Bacillota</taxon>
        <taxon>Bacilli</taxon>
        <taxon>Bacillales</taxon>
        <taxon>Sporolactobacillaceae</taxon>
        <taxon>Sporolactobacillus</taxon>
    </lineage>
</organism>
<evidence type="ECO:0000259" key="2">
    <source>
        <dbReference type="Pfam" id="PF09922"/>
    </source>
</evidence>
<reference evidence="5" key="1">
    <citation type="journal article" date="2019" name="Int. J. Syst. Evol. Microbiol.">
        <title>The Global Catalogue of Microorganisms (GCM) 10K type strain sequencing project: providing services to taxonomists for standard genome sequencing and annotation.</title>
        <authorList>
            <consortium name="The Broad Institute Genomics Platform"/>
            <consortium name="The Broad Institute Genome Sequencing Center for Infectious Disease"/>
            <person name="Wu L."/>
            <person name="Ma J."/>
        </authorList>
    </citation>
    <scope>NUCLEOTIDE SEQUENCE [LARGE SCALE GENOMIC DNA]</scope>
    <source>
        <strain evidence="5">CCUG 42001</strain>
    </source>
</reference>
<name>A0ABW1WAH9_9BACL</name>
<keyword evidence="1" id="KW-1133">Transmembrane helix</keyword>
<evidence type="ECO:0000313" key="5">
    <source>
        <dbReference type="Proteomes" id="UP001596267"/>
    </source>
</evidence>
<feature type="transmembrane region" description="Helical" evidence="1">
    <location>
        <begin position="64"/>
        <end position="89"/>
    </location>
</feature>
<dbReference type="Pfam" id="PF09922">
    <property type="entry name" value="LiaF-like_C"/>
    <property type="match status" value="1"/>
</dbReference>
<evidence type="ECO:0000313" key="4">
    <source>
        <dbReference type="EMBL" id="MFC6385386.1"/>
    </source>
</evidence>
<dbReference type="Proteomes" id="UP001596267">
    <property type="component" value="Unassembled WGS sequence"/>
</dbReference>
<comment type="caution">
    <text evidence="4">The sequence shown here is derived from an EMBL/GenBank/DDBJ whole genome shotgun (WGS) entry which is preliminary data.</text>
</comment>
<evidence type="ECO:0000256" key="1">
    <source>
        <dbReference type="SAM" id="Phobius"/>
    </source>
</evidence>
<dbReference type="InterPro" id="IPR054331">
    <property type="entry name" value="LiaF_TM"/>
</dbReference>
<gene>
    <name evidence="4" type="primary">liaF</name>
    <name evidence="4" type="ORF">ACFP7A_02130</name>
</gene>
<feature type="domain" description="LiaF transmembrane" evidence="3">
    <location>
        <begin position="8"/>
        <end position="111"/>
    </location>
</feature>
<dbReference type="RefSeq" id="WP_253054285.1">
    <property type="nucleotide sequence ID" value="NZ_JAMXWN010000007.1"/>
</dbReference>
<dbReference type="EMBL" id="JBHSTQ010000001">
    <property type="protein sequence ID" value="MFC6385386.1"/>
    <property type="molecule type" value="Genomic_DNA"/>
</dbReference>
<feature type="transmembrane region" description="Helical" evidence="1">
    <location>
        <begin position="34"/>
        <end position="57"/>
    </location>
</feature>
<feature type="domain" description="Cell wall-active antibiotics response LiaF-like C-terminal" evidence="2">
    <location>
        <begin position="163"/>
        <end position="269"/>
    </location>
</feature>
<sequence length="277" mass="32390">MMRLGKIFVALAIVILGVYWLLDSLNLISQGIMSIFSGYLSFFVLLFGFLLIIAPLIDRKKPHFFWGLFFLIYGGLLLAGQASIIDFGWPDFWKLWPYLIIYFGFGMLFGNHSYVSVTSDIGSRMQRSHERHRKHRKARVDFVWNDQEGNEQDHEKNESYSFVSDSTYKHENWMVKPLNERVRIGDYTFDFTKAFIPEETIPITLSGWVGNIKITMPEDLAYRVSVRAKVGDVKIRQNNQNGLLKHVDYQTSNYDEATRRIDFDFDFQVIDLRIVQV</sequence>
<dbReference type="Pfam" id="PF22570">
    <property type="entry name" value="LiaF-TM"/>
    <property type="match status" value="1"/>
</dbReference>
<dbReference type="NCBIfam" id="NF040535">
    <property type="entry name" value="LiaF_C_term"/>
    <property type="match status" value="1"/>
</dbReference>